<evidence type="ECO:0000256" key="1">
    <source>
        <dbReference type="SAM" id="MobiDB-lite"/>
    </source>
</evidence>
<accession>A0AAN6NU01</accession>
<proteinExistence type="predicted"/>
<gene>
    <name evidence="2" type="ORF">QBC32DRAFT_345074</name>
</gene>
<dbReference type="EMBL" id="MU859160">
    <property type="protein sequence ID" value="KAK3950996.1"/>
    <property type="molecule type" value="Genomic_DNA"/>
</dbReference>
<comment type="caution">
    <text evidence="2">The sequence shown here is derived from an EMBL/GenBank/DDBJ whole genome shotgun (WGS) entry which is preliminary data.</text>
</comment>
<dbReference type="Proteomes" id="UP001303222">
    <property type="component" value="Unassembled WGS sequence"/>
</dbReference>
<evidence type="ECO:0000313" key="2">
    <source>
        <dbReference type="EMBL" id="KAK3950996.1"/>
    </source>
</evidence>
<name>A0AAN6NU01_9PEZI</name>
<reference evidence="2" key="1">
    <citation type="journal article" date="2023" name="Mol. Phylogenet. Evol.">
        <title>Genome-scale phylogeny and comparative genomics of the fungal order Sordariales.</title>
        <authorList>
            <person name="Hensen N."/>
            <person name="Bonometti L."/>
            <person name="Westerberg I."/>
            <person name="Brannstrom I.O."/>
            <person name="Guillou S."/>
            <person name="Cros-Aarteil S."/>
            <person name="Calhoun S."/>
            <person name="Haridas S."/>
            <person name="Kuo A."/>
            <person name="Mondo S."/>
            <person name="Pangilinan J."/>
            <person name="Riley R."/>
            <person name="LaButti K."/>
            <person name="Andreopoulos B."/>
            <person name="Lipzen A."/>
            <person name="Chen C."/>
            <person name="Yan M."/>
            <person name="Daum C."/>
            <person name="Ng V."/>
            <person name="Clum A."/>
            <person name="Steindorff A."/>
            <person name="Ohm R.A."/>
            <person name="Martin F."/>
            <person name="Silar P."/>
            <person name="Natvig D.O."/>
            <person name="Lalanne C."/>
            <person name="Gautier V."/>
            <person name="Ament-Velasquez S.L."/>
            <person name="Kruys A."/>
            <person name="Hutchinson M.I."/>
            <person name="Powell A.J."/>
            <person name="Barry K."/>
            <person name="Miller A.N."/>
            <person name="Grigoriev I.V."/>
            <person name="Debuchy R."/>
            <person name="Gladieux P."/>
            <person name="Hiltunen Thoren M."/>
            <person name="Johannesson H."/>
        </authorList>
    </citation>
    <scope>NUCLEOTIDE SEQUENCE</scope>
    <source>
        <strain evidence="2">CBS 626.80</strain>
    </source>
</reference>
<dbReference type="AlphaFoldDB" id="A0AAN6NU01"/>
<feature type="region of interest" description="Disordered" evidence="1">
    <location>
        <begin position="41"/>
        <end position="60"/>
    </location>
</feature>
<sequence>MELSRYYKLSVNARCWRTSSERHHADKRSCPFVLLKWTRRGRGHEHGLKRSSALPQEMAR</sequence>
<protein>
    <submittedName>
        <fullName evidence="2">Uncharacterized protein</fullName>
    </submittedName>
</protein>
<keyword evidence="3" id="KW-1185">Reference proteome</keyword>
<evidence type="ECO:0000313" key="3">
    <source>
        <dbReference type="Proteomes" id="UP001303222"/>
    </source>
</evidence>
<organism evidence="2 3">
    <name type="scientific">Pseudoneurospora amorphoporcata</name>
    <dbReference type="NCBI Taxonomy" id="241081"/>
    <lineage>
        <taxon>Eukaryota</taxon>
        <taxon>Fungi</taxon>
        <taxon>Dikarya</taxon>
        <taxon>Ascomycota</taxon>
        <taxon>Pezizomycotina</taxon>
        <taxon>Sordariomycetes</taxon>
        <taxon>Sordariomycetidae</taxon>
        <taxon>Sordariales</taxon>
        <taxon>Sordariaceae</taxon>
        <taxon>Pseudoneurospora</taxon>
    </lineage>
</organism>
<reference evidence="2" key="2">
    <citation type="submission" date="2023-06" db="EMBL/GenBank/DDBJ databases">
        <authorList>
            <consortium name="Lawrence Berkeley National Laboratory"/>
            <person name="Mondo S.J."/>
            <person name="Hensen N."/>
            <person name="Bonometti L."/>
            <person name="Westerberg I."/>
            <person name="Brannstrom I.O."/>
            <person name="Guillou S."/>
            <person name="Cros-Aarteil S."/>
            <person name="Calhoun S."/>
            <person name="Haridas S."/>
            <person name="Kuo A."/>
            <person name="Pangilinan J."/>
            <person name="Riley R."/>
            <person name="Labutti K."/>
            <person name="Andreopoulos B."/>
            <person name="Lipzen A."/>
            <person name="Chen C."/>
            <person name="Yanf M."/>
            <person name="Daum C."/>
            <person name="Ng V."/>
            <person name="Clum A."/>
            <person name="Steindorff A."/>
            <person name="Ohm R."/>
            <person name="Martin F."/>
            <person name="Silar P."/>
            <person name="Natvig D."/>
            <person name="Lalanne C."/>
            <person name="Gautier V."/>
            <person name="Ament-Velasquez S.L."/>
            <person name="Kruys A."/>
            <person name="Hutchinson M.I."/>
            <person name="Powell A.J."/>
            <person name="Barry K."/>
            <person name="Miller A.N."/>
            <person name="Grigoriev I.V."/>
            <person name="Debuchy R."/>
            <person name="Gladieux P."/>
            <person name="Thoren M.H."/>
            <person name="Johannesson H."/>
        </authorList>
    </citation>
    <scope>NUCLEOTIDE SEQUENCE</scope>
    <source>
        <strain evidence="2">CBS 626.80</strain>
    </source>
</reference>